<sequence>MAPVGKQHSVVVIVLFLNLFYSLVSSLYFTIGEKEQKCFIEEIPDETEVKGDFRIQLLDQQQQQPANQELGILVIIKDPDDELLRSRSYGSEGSFTFTSRQPGRHLICLQPNSPNLPRLSAGGSLALHLDIRLGERTNNYTRIKTRWELTRLQLRVQQLSEQVDQIMRQHHYHKFQFERFRDINQNTNMWIFWWPFLRSLYVVALVMWHTNTW</sequence>
<keyword evidence="6 9" id="KW-1133">Transmembrane helix</keyword>
<evidence type="ECO:0000256" key="8">
    <source>
        <dbReference type="RuleBase" id="RU003827"/>
    </source>
</evidence>
<dbReference type="SMART" id="SM01190">
    <property type="entry name" value="EMP24_GP25L"/>
    <property type="match status" value="1"/>
</dbReference>
<keyword evidence="4" id="KW-0732">Signal</keyword>
<dbReference type="Pfam" id="PF01105">
    <property type="entry name" value="EMP24_GP25L"/>
    <property type="match status" value="1"/>
</dbReference>
<evidence type="ECO:0000256" key="1">
    <source>
        <dbReference type="ARBA" id="ARBA00004115"/>
    </source>
</evidence>
<dbReference type="GO" id="GO:0005789">
    <property type="term" value="C:endoplasmic reticulum membrane"/>
    <property type="evidence" value="ECO:0007669"/>
    <property type="project" value="UniProtKB-SubCell"/>
</dbReference>
<evidence type="ECO:0000256" key="3">
    <source>
        <dbReference type="ARBA" id="ARBA00022692"/>
    </source>
</evidence>
<evidence type="ECO:0000256" key="9">
    <source>
        <dbReference type="SAM" id="Phobius"/>
    </source>
</evidence>
<dbReference type="Proteomes" id="UP001314229">
    <property type="component" value="Unassembled WGS sequence"/>
</dbReference>
<comment type="caution">
    <text evidence="11">The sequence shown here is derived from an EMBL/GenBank/DDBJ whole genome shotgun (WGS) entry which is preliminary data.</text>
</comment>
<proteinExistence type="inferred from homology"/>
<dbReference type="AlphaFoldDB" id="A0AAV1Q1X0"/>
<keyword evidence="7 9" id="KW-0472">Membrane</keyword>
<comment type="similarity">
    <text evidence="2 8">Belongs to the EMP24/GP25L family.</text>
</comment>
<comment type="subcellular location">
    <subcellularLocation>
        <location evidence="1">Endoplasmic reticulum membrane</location>
        <topology evidence="1">Single-pass type I membrane protein</topology>
    </subcellularLocation>
    <subcellularLocation>
        <location evidence="8">Membrane</location>
        <topology evidence="8">Single-pass type I membrane protein</topology>
    </subcellularLocation>
</comment>
<protein>
    <submittedName>
        <fullName evidence="11">Transmembrane emp24 domain-containing protein 9-like</fullName>
    </submittedName>
</protein>
<gene>
    <name evidence="11" type="ORF">FSCOSCO3_A027845</name>
</gene>
<feature type="domain" description="GOLD" evidence="10">
    <location>
        <begin position="36"/>
        <end position="156"/>
    </location>
</feature>
<feature type="transmembrane region" description="Helical" evidence="9">
    <location>
        <begin position="189"/>
        <end position="208"/>
    </location>
</feature>
<dbReference type="InterPro" id="IPR015720">
    <property type="entry name" value="Emp24-like"/>
</dbReference>
<evidence type="ECO:0000256" key="7">
    <source>
        <dbReference type="ARBA" id="ARBA00023136"/>
    </source>
</evidence>
<dbReference type="PANTHER" id="PTHR22811">
    <property type="entry name" value="TRANSMEMBRANE EMP24 DOMAIN-CONTAINING PROTEIN"/>
    <property type="match status" value="1"/>
</dbReference>
<organism evidence="11 12">
    <name type="scientific">Scomber scombrus</name>
    <name type="common">Atlantic mackerel</name>
    <name type="synonym">Scomber vernalis</name>
    <dbReference type="NCBI Taxonomy" id="13677"/>
    <lineage>
        <taxon>Eukaryota</taxon>
        <taxon>Metazoa</taxon>
        <taxon>Chordata</taxon>
        <taxon>Craniata</taxon>
        <taxon>Vertebrata</taxon>
        <taxon>Euteleostomi</taxon>
        <taxon>Actinopterygii</taxon>
        <taxon>Neopterygii</taxon>
        <taxon>Teleostei</taxon>
        <taxon>Neoteleostei</taxon>
        <taxon>Acanthomorphata</taxon>
        <taxon>Pelagiaria</taxon>
        <taxon>Scombriformes</taxon>
        <taxon>Scombridae</taxon>
        <taxon>Scomber</taxon>
    </lineage>
</organism>
<keyword evidence="3 8" id="KW-0812">Transmembrane</keyword>
<dbReference type="EMBL" id="CAWUFR010000408">
    <property type="protein sequence ID" value="CAK6977425.1"/>
    <property type="molecule type" value="Genomic_DNA"/>
</dbReference>
<dbReference type="PROSITE" id="PS50866">
    <property type="entry name" value="GOLD"/>
    <property type="match status" value="1"/>
</dbReference>
<evidence type="ECO:0000256" key="2">
    <source>
        <dbReference type="ARBA" id="ARBA00007104"/>
    </source>
</evidence>
<feature type="transmembrane region" description="Helical" evidence="9">
    <location>
        <begin position="12"/>
        <end position="31"/>
    </location>
</feature>
<evidence type="ECO:0000256" key="5">
    <source>
        <dbReference type="ARBA" id="ARBA00022824"/>
    </source>
</evidence>
<dbReference type="InterPro" id="IPR009038">
    <property type="entry name" value="GOLD_dom"/>
</dbReference>
<keyword evidence="5" id="KW-0256">Endoplasmic reticulum</keyword>
<evidence type="ECO:0000256" key="4">
    <source>
        <dbReference type="ARBA" id="ARBA00022729"/>
    </source>
</evidence>
<name>A0AAV1Q1X0_SCOSC</name>
<reference evidence="11 12" key="1">
    <citation type="submission" date="2024-01" db="EMBL/GenBank/DDBJ databases">
        <authorList>
            <person name="Alioto T."/>
            <person name="Alioto T."/>
            <person name="Gomez Garrido J."/>
        </authorList>
    </citation>
    <scope>NUCLEOTIDE SEQUENCE [LARGE SCALE GENOMIC DNA]</scope>
</reference>
<accession>A0AAV1Q1X0</accession>
<evidence type="ECO:0000313" key="11">
    <source>
        <dbReference type="EMBL" id="CAK6977425.1"/>
    </source>
</evidence>
<evidence type="ECO:0000259" key="10">
    <source>
        <dbReference type="PROSITE" id="PS50866"/>
    </source>
</evidence>
<evidence type="ECO:0000313" key="12">
    <source>
        <dbReference type="Proteomes" id="UP001314229"/>
    </source>
</evidence>
<evidence type="ECO:0000256" key="6">
    <source>
        <dbReference type="ARBA" id="ARBA00022989"/>
    </source>
</evidence>
<keyword evidence="12" id="KW-1185">Reference proteome</keyword>